<protein>
    <submittedName>
        <fullName evidence="1">Uncharacterized protein</fullName>
    </submittedName>
</protein>
<reference evidence="1" key="1">
    <citation type="submission" date="2020-06" db="EMBL/GenBank/DDBJ databases">
        <title>Legume-microbial interactions unlock mineral nutrients during tropical forest succession.</title>
        <authorList>
            <person name="Epihov D.Z."/>
        </authorList>
    </citation>
    <scope>NUCLEOTIDE SEQUENCE [LARGE SCALE GENOMIC DNA]</scope>
    <source>
        <strain evidence="1">Pan2503</strain>
    </source>
</reference>
<dbReference type="AlphaFoldDB" id="A0A7V8NMA8"/>
<name>A0A7V8NMA8_9BACT</name>
<evidence type="ECO:0000313" key="1">
    <source>
        <dbReference type="EMBL" id="MBA0083943.1"/>
    </source>
</evidence>
<accession>A0A7V8NMA8</accession>
<dbReference type="Proteomes" id="UP000567293">
    <property type="component" value="Unassembled WGS sequence"/>
</dbReference>
<comment type="caution">
    <text evidence="1">The sequence shown here is derived from an EMBL/GenBank/DDBJ whole genome shotgun (WGS) entry which is preliminary data.</text>
</comment>
<evidence type="ECO:0000313" key="2">
    <source>
        <dbReference type="Proteomes" id="UP000567293"/>
    </source>
</evidence>
<gene>
    <name evidence="1" type="ORF">HRJ53_03015</name>
</gene>
<dbReference type="EMBL" id="JACDQQ010000298">
    <property type="protein sequence ID" value="MBA0083943.1"/>
    <property type="molecule type" value="Genomic_DNA"/>
</dbReference>
<keyword evidence="2" id="KW-1185">Reference proteome</keyword>
<proteinExistence type="predicted"/>
<organism evidence="1 2">
    <name type="scientific">Candidatus Acidiferrum panamense</name>
    <dbReference type="NCBI Taxonomy" id="2741543"/>
    <lineage>
        <taxon>Bacteria</taxon>
        <taxon>Pseudomonadati</taxon>
        <taxon>Acidobacteriota</taxon>
        <taxon>Terriglobia</taxon>
        <taxon>Candidatus Acidiferrales</taxon>
        <taxon>Candidatus Acidiferrum</taxon>
    </lineage>
</organism>
<sequence>MTLEELITPEELELQFVRDYETFHRDHRAGEAYVDYICSDVPPAYHALVCKYIPDDDAAVGSFLRCLGYIVQNMKERELARVQRSN</sequence>